<accession>A0A2V0PPG6</accession>
<evidence type="ECO:0000256" key="14">
    <source>
        <dbReference type="RuleBase" id="RU365030"/>
    </source>
</evidence>
<dbReference type="SUPFAM" id="SSF53300">
    <property type="entry name" value="vWA-like"/>
    <property type="match status" value="1"/>
</dbReference>
<keyword evidence="14" id="KW-0963">Cytoplasm</keyword>
<dbReference type="GO" id="GO:0000139">
    <property type="term" value="C:Golgi membrane"/>
    <property type="evidence" value="ECO:0007669"/>
    <property type="project" value="UniProtKB-SubCell"/>
</dbReference>
<dbReference type="GO" id="GO:0070971">
    <property type="term" value="C:endoplasmic reticulum exit site"/>
    <property type="evidence" value="ECO:0007669"/>
    <property type="project" value="TreeGrafter"/>
</dbReference>
<evidence type="ECO:0000256" key="6">
    <source>
        <dbReference type="ARBA" id="ARBA00022824"/>
    </source>
</evidence>
<comment type="subcellular location">
    <subcellularLocation>
        <location evidence="14">Cytoplasmic vesicle</location>
        <location evidence="14">COPII-coated vesicle membrane</location>
        <topology evidence="14">Peripheral membrane protein</topology>
        <orientation evidence="14">Cytoplasmic side</orientation>
    </subcellularLocation>
    <subcellularLocation>
        <location evidence="14">Endoplasmic reticulum membrane</location>
        <topology evidence="14">Peripheral membrane protein</topology>
        <orientation evidence="14">Cytoplasmic side</orientation>
    </subcellularLocation>
    <subcellularLocation>
        <location evidence="1">Golgi apparatus membrane</location>
        <topology evidence="1">Peripheral membrane protein</topology>
        <orientation evidence="1">Cytoplasmic side</orientation>
    </subcellularLocation>
</comment>
<evidence type="ECO:0000256" key="12">
    <source>
        <dbReference type="ARBA" id="ARBA00023329"/>
    </source>
</evidence>
<sequence>MDFNAVEETDALRLTWNLWPNSKIEATRCVIPFAAIYTPNKRLPNMPVVPYEPVPCKQCGGVLNPYASVDYYAKVWVCPFCYCRNHFPAHYQGISEQSVPAELYPQYTTIEYTLPRASPLHPPVYLFVIDTCVAEDELAAAKASVTQALQMMPDYCHVGLITYGTHVHVHELGFAECSKCFVFRGSKEYTSQQVTEQLGLRASAPGARPGAAPGAAPTGPQRQFVLPLSDPACDTAINNILSDLQRDAYPVVSTQRPARCTGTALIVAEALLAASVPAGSCMARVMLFVGGPSTEGPGKVVFGFGPDETAFVRMILYRVPVQDAMVMIQPQLTAYNFSSEDPSGISAEPALLDVLSITPERVLLLDAYFYVVLFHGATVAQWRRAEYHLQPEHKAFAELLAAPQQEAKAIVARRFPVPRVVDCDQNGSQARFLLAKLNPSATYNNSAAVSSEVIMTDDVSLQVFTDHLKRLAVQS</sequence>
<dbReference type="InterPro" id="IPR007123">
    <property type="entry name" value="Gelsolin-like_dom"/>
</dbReference>
<keyword evidence="10" id="KW-0333">Golgi apparatus</keyword>
<keyword evidence="7 14" id="KW-0862">Zinc</keyword>
<protein>
    <recommendedName>
        <fullName evidence="3 14">Protein transport protein SEC23</fullName>
    </recommendedName>
</protein>
<evidence type="ECO:0000256" key="11">
    <source>
        <dbReference type="ARBA" id="ARBA00023136"/>
    </source>
</evidence>
<dbReference type="InterPro" id="IPR037364">
    <property type="entry name" value="Sec23"/>
</dbReference>
<dbReference type="Gene3D" id="2.30.30.380">
    <property type="entry name" value="Zn-finger domain of Sec23/24"/>
    <property type="match status" value="1"/>
</dbReference>
<evidence type="ECO:0000256" key="4">
    <source>
        <dbReference type="ARBA" id="ARBA00022448"/>
    </source>
</evidence>
<dbReference type="PANTHER" id="PTHR11141:SF0">
    <property type="entry name" value="PROTEIN TRANSPORT PROTEIN SEC23"/>
    <property type="match status" value="1"/>
</dbReference>
<keyword evidence="19" id="KW-1185">Reference proteome</keyword>
<gene>
    <name evidence="18" type="ORF">Rsub_11846</name>
</gene>
<evidence type="ECO:0000259" key="16">
    <source>
        <dbReference type="Pfam" id="PF04810"/>
    </source>
</evidence>
<dbReference type="Pfam" id="PF04810">
    <property type="entry name" value="zf-Sec23_Sec24"/>
    <property type="match status" value="1"/>
</dbReference>
<reference evidence="18 19" key="1">
    <citation type="journal article" date="2018" name="Sci. Rep.">
        <title>Raphidocelis subcapitata (=Pseudokirchneriella subcapitata) provides an insight into genome evolution and environmental adaptations in the Sphaeropleales.</title>
        <authorList>
            <person name="Suzuki S."/>
            <person name="Yamaguchi H."/>
            <person name="Nakajima N."/>
            <person name="Kawachi M."/>
        </authorList>
    </citation>
    <scope>NUCLEOTIDE SEQUENCE [LARGE SCALE GENOMIC DNA]</scope>
    <source>
        <strain evidence="18 19">NIES-35</strain>
    </source>
</reference>
<comment type="caution">
    <text evidence="18">The sequence shown here is derived from an EMBL/GenBank/DDBJ whole genome shotgun (WGS) entry which is preliminary data.</text>
</comment>
<dbReference type="InterPro" id="IPR006896">
    <property type="entry name" value="Sec23/24_trunk_dom"/>
</dbReference>
<evidence type="ECO:0000259" key="17">
    <source>
        <dbReference type="Pfam" id="PF04811"/>
    </source>
</evidence>
<dbReference type="FunFam" id="2.30.30.380:FF:000001">
    <property type="entry name" value="Protein transport protein SEC23"/>
    <property type="match status" value="1"/>
</dbReference>
<dbReference type="AlphaFoldDB" id="A0A2V0PPG6"/>
<comment type="function">
    <text evidence="13 14">Component of the coat protein complex II (COPII) which promotes the formation of transport vesicles from the endoplasmic reticulum (ER). The coat has two main functions, the physical deformation of the endoplasmic reticulum membrane into vesicles and the selection of cargo molecules.</text>
</comment>
<dbReference type="InterPro" id="IPR036465">
    <property type="entry name" value="vWFA_dom_sf"/>
</dbReference>
<comment type="similarity">
    <text evidence="2 14">Belongs to the SEC23/SEC24 family. SEC23 subfamily.</text>
</comment>
<dbReference type="EMBL" id="BDRX01000144">
    <property type="protein sequence ID" value="GBF99075.1"/>
    <property type="molecule type" value="Genomic_DNA"/>
</dbReference>
<feature type="domain" description="Gelsolin-like" evidence="15">
    <location>
        <begin position="346"/>
        <end position="433"/>
    </location>
</feature>
<dbReference type="STRING" id="307507.A0A2V0PPG6"/>
<evidence type="ECO:0000256" key="13">
    <source>
        <dbReference type="ARBA" id="ARBA00025471"/>
    </source>
</evidence>
<keyword evidence="11 14" id="KW-0472">Membrane</keyword>
<evidence type="ECO:0000256" key="3">
    <source>
        <dbReference type="ARBA" id="ARBA00021212"/>
    </source>
</evidence>
<dbReference type="GO" id="GO:0006886">
    <property type="term" value="P:intracellular protein transport"/>
    <property type="evidence" value="ECO:0007669"/>
    <property type="project" value="InterPro"/>
</dbReference>
<evidence type="ECO:0000259" key="15">
    <source>
        <dbReference type="Pfam" id="PF00626"/>
    </source>
</evidence>
<keyword evidence="12 14" id="KW-0968">Cytoplasmic vesicle</keyword>
<dbReference type="OrthoDB" id="10256289at2759"/>
<dbReference type="InterPro" id="IPR006895">
    <property type="entry name" value="Znf_Sec23_Sec24"/>
</dbReference>
<keyword evidence="8 14" id="KW-0931">ER-Golgi transport</keyword>
<evidence type="ECO:0000256" key="8">
    <source>
        <dbReference type="ARBA" id="ARBA00022892"/>
    </source>
</evidence>
<dbReference type="SUPFAM" id="SSF82919">
    <property type="entry name" value="Zn-finger domain of Sec23/24"/>
    <property type="match status" value="1"/>
</dbReference>
<evidence type="ECO:0000313" key="19">
    <source>
        <dbReference type="Proteomes" id="UP000247498"/>
    </source>
</evidence>
<evidence type="ECO:0000256" key="7">
    <source>
        <dbReference type="ARBA" id="ARBA00022833"/>
    </source>
</evidence>
<evidence type="ECO:0000256" key="5">
    <source>
        <dbReference type="ARBA" id="ARBA00022723"/>
    </source>
</evidence>
<dbReference type="FunFam" id="3.40.20.10:FF:000041">
    <property type="entry name" value="Protein transport protein SEC23"/>
    <property type="match status" value="1"/>
</dbReference>
<dbReference type="Pfam" id="PF04811">
    <property type="entry name" value="Sec23_trunk"/>
    <property type="match status" value="1"/>
</dbReference>
<dbReference type="PANTHER" id="PTHR11141">
    <property type="entry name" value="PROTEIN TRANSPORT PROTEIN SEC23"/>
    <property type="match status" value="1"/>
</dbReference>
<organism evidence="18 19">
    <name type="scientific">Raphidocelis subcapitata</name>
    <dbReference type="NCBI Taxonomy" id="307507"/>
    <lineage>
        <taxon>Eukaryota</taxon>
        <taxon>Viridiplantae</taxon>
        <taxon>Chlorophyta</taxon>
        <taxon>core chlorophytes</taxon>
        <taxon>Chlorophyceae</taxon>
        <taxon>CS clade</taxon>
        <taxon>Sphaeropleales</taxon>
        <taxon>Selenastraceae</taxon>
        <taxon>Raphidocelis</taxon>
    </lineage>
</organism>
<name>A0A2V0PPG6_9CHLO</name>
<evidence type="ECO:0000256" key="10">
    <source>
        <dbReference type="ARBA" id="ARBA00023034"/>
    </source>
</evidence>
<dbReference type="Gene3D" id="3.40.50.410">
    <property type="entry name" value="von Willebrand factor, type A domain"/>
    <property type="match status" value="1"/>
</dbReference>
<dbReference type="SUPFAM" id="SSF81995">
    <property type="entry name" value="beta-sandwich domain of Sec23/24"/>
    <property type="match status" value="1"/>
</dbReference>
<dbReference type="Gene3D" id="3.40.20.10">
    <property type="entry name" value="Severin"/>
    <property type="match status" value="1"/>
</dbReference>
<dbReference type="InterPro" id="IPR036180">
    <property type="entry name" value="Gelsolin-like_dom_sf"/>
</dbReference>
<proteinExistence type="inferred from homology"/>
<evidence type="ECO:0000256" key="9">
    <source>
        <dbReference type="ARBA" id="ARBA00022927"/>
    </source>
</evidence>
<keyword evidence="5 14" id="KW-0479">Metal-binding</keyword>
<dbReference type="GO" id="GO:0030127">
    <property type="term" value="C:COPII vesicle coat"/>
    <property type="evidence" value="ECO:0007669"/>
    <property type="project" value="InterPro"/>
</dbReference>
<dbReference type="Proteomes" id="UP000247498">
    <property type="component" value="Unassembled WGS sequence"/>
</dbReference>
<dbReference type="InParanoid" id="A0A2V0PPG6"/>
<dbReference type="InterPro" id="IPR036174">
    <property type="entry name" value="Znf_Sec23_Sec24_sf"/>
</dbReference>
<dbReference type="InterPro" id="IPR029006">
    <property type="entry name" value="ADF-H/Gelsolin-like_dom_sf"/>
</dbReference>
<keyword evidence="6 14" id="KW-0256">Endoplasmic reticulum</keyword>
<feature type="domain" description="Sec23/Sec24 trunk" evidence="17">
    <location>
        <begin position="121"/>
        <end position="301"/>
    </location>
</feature>
<evidence type="ECO:0000313" key="18">
    <source>
        <dbReference type="EMBL" id="GBF99075.1"/>
    </source>
</evidence>
<feature type="domain" description="Zinc finger Sec23/Sec24-type" evidence="16">
    <location>
        <begin position="53"/>
        <end position="91"/>
    </location>
</feature>
<dbReference type="GO" id="GO:0005096">
    <property type="term" value="F:GTPase activator activity"/>
    <property type="evidence" value="ECO:0007669"/>
    <property type="project" value="TreeGrafter"/>
</dbReference>
<evidence type="ECO:0000256" key="1">
    <source>
        <dbReference type="ARBA" id="ARBA00004255"/>
    </source>
</evidence>
<dbReference type="GO" id="GO:0090110">
    <property type="term" value="P:COPII-coated vesicle cargo loading"/>
    <property type="evidence" value="ECO:0007669"/>
    <property type="project" value="TreeGrafter"/>
</dbReference>
<dbReference type="Pfam" id="PF00626">
    <property type="entry name" value="Gelsolin"/>
    <property type="match status" value="1"/>
</dbReference>
<keyword evidence="9 14" id="KW-0653">Protein transport</keyword>
<dbReference type="GO" id="GO:0005789">
    <property type="term" value="C:endoplasmic reticulum membrane"/>
    <property type="evidence" value="ECO:0007669"/>
    <property type="project" value="UniProtKB-SubCell"/>
</dbReference>
<dbReference type="FunCoup" id="A0A2V0PPG6">
    <property type="interactions" value="2213"/>
</dbReference>
<keyword evidence="4 14" id="KW-0813">Transport</keyword>
<dbReference type="SUPFAM" id="SSF82754">
    <property type="entry name" value="C-terminal, gelsolin-like domain of Sec23/24"/>
    <property type="match status" value="1"/>
</dbReference>
<evidence type="ECO:0000256" key="2">
    <source>
        <dbReference type="ARBA" id="ARBA00009210"/>
    </source>
</evidence>
<dbReference type="GO" id="GO:0008270">
    <property type="term" value="F:zinc ion binding"/>
    <property type="evidence" value="ECO:0007669"/>
    <property type="project" value="InterPro"/>
</dbReference>